<dbReference type="AlphaFoldDB" id="A0A1R3TBH2"/>
<dbReference type="EMBL" id="JAVRAD010000002">
    <property type="protein sequence ID" value="MDX8329053.1"/>
    <property type="molecule type" value="Genomic_DNA"/>
</dbReference>
<dbReference type="GeneID" id="86880976"/>
<evidence type="ECO:0000313" key="5">
    <source>
        <dbReference type="EMBL" id="SCX08905.1"/>
    </source>
</evidence>
<evidence type="ECO:0000313" key="6">
    <source>
        <dbReference type="Proteomes" id="UP000187891"/>
    </source>
</evidence>
<accession>A0A1R3TBH2</accession>
<evidence type="ECO:0000313" key="4">
    <source>
        <dbReference type="EMBL" id="POO50054.1"/>
    </source>
</evidence>
<feature type="coiled-coil region" evidence="1">
    <location>
        <begin position="112"/>
        <end position="139"/>
    </location>
</feature>
<dbReference type="EMBL" id="JAVRAF010000002">
    <property type="protein sequence ID" value="MDX8302243.1"/>
    <property type="molecule type" value="Genomic_DNA"/>
</dbReference>
<keyword evidence="8" id="KW-1185">Reference proteome</keyword>
<organism evidence="5 6">
    <name type="scientific">Agrobacterium rosae</name>
    <dbReference type="NCBI Taxonomy" id="1972867"/>
    <lineage>
        <taxon>Bacteria</taxon>
        <taxon>Pseudomonadati</taxon>
        <taxon>Pseudomonadota</taxon>
        <taxon>Alphaproteobacteria</taxon>
        <taxon>Hyphomicrobiales</taxon>
        <taxon>Rhizobiaceae</taxon>
        <taxon>Rhizobium/Agrobacterium group</taxon>
        <taxon>Agrobacterium</taxon>
    </lineage>
</organism>
<protein>
    <submittedName>
        <fullName evidence="2">DUF4286 family protein</fullName>
    </submittedName>
</protein>
<dbReference type="EMBL" id="NXEJ01000008">
    <property type="protein sequence ID" value="POO50054.1"/>
    <property type="molecule type" value="Genomic_DNA"/>
</dbReference>
<gene>
    <name evidence="4" type="ORF">CPJ18_16805</name>
    <name evidence="5" type="ORF">DSM25559_0777</name>
    <name evidence="2" type="ORF">RMR22_08300</name>
    <name evidence="3" type="ORF">RMS29_07405</name>
</gene>
<evidence type="ECO:0000313" key="3">
    <source>
        <dbReference type="EMBL" id="MDX8329053.1"/>
    </source>
</evidence>
<dbReference type="Proteomes" id="UP000237447">
    <property type="component" value="Unassembled WGS sequence"/>
</dbReference>
<sequence>MAAAILALWNDYPSKLAEEYEAWHTFEHVPERLTVPGMRAACRYVSSANSESYFTLYELEDLSVIQHHAYLDLVRNPTPWSLKMRQHFSSVLRIPGEIATFGGNGIGGAAIVQAYSVERNKARDSVQQLETTIQQLITEARIVRFRIAVAEPNQSYEVFTQEETTDLDTVNVVVIIEGGSVEALSEVQTIITRRIEAMLTPRKCLRNDLFSLLISYREDEFPANRAQITTGRFANNSARLSEL</sequence>
<accession>A0A2S4E946</accession>
<evidence type="ECO:0000313" key="2">
    <source>
        <dbReference type="EMBL" id="MDX8302243.1"/>
    </source>
</evidence>
<evidence type="ECO:0000313" key="8">
    <source>
        <dbReference type="Proteomes" id="UP001277561"/>
    </source>
</evidence>
<evidence type="ECO:0000313" key="7">
    <source>
        <dbReference type="Proteomes" id="UP000237447"/>
    </source>
</evidence>
<dbReference type="Proteomes" id="UP001277561">
    <property type="component" value="Unassembled WGS sequence"/>
</dbReference>
<dbReference type="EMBL" id="FMUE01000002">
    <property type="protein sequence ID" value="SCX08905.1"/>
    <property type="molecule type" value="Genomic_DNA"/>
</dbReference>
<keyword evidence="1" id="KW-0175">Coiled coil</keyword>
<dbReference type="STRING" id="1907666.DSM25559_0777"/>
<proteinExistence type="predicted"/>
<reference evidence="6" key="2">
    <citation type="submission" date="2016-10" db="EMBL/GenBank/DDBJ databases">
        <authorList>
            <person name="Wibberg D."/>
        </authorList>
    </citation>
    <scope>NUCLEOTIDE SEQUENCE [LARGE SCALE GENOMIC DNA]</scope>
</reference>
<reference evidence="2 8" key="4">
    <citation type="journal article" date="2023" name="Phytobiomes J">
        <title>Deciphering the key players within the bacterial microbiota associated with aerial crown gall tumors on rhododendron: Insights into the gallobiome.</title>
        <authorList>
            <person name="Kuzmanovic N."/>
            <person name="Nesme J."/>
            <person name="Wolf J."/>
            <person name="Neumann-Schaal M."/>
            <person name="Petersen J."/>
            <person name="Fernandez-Gnecco G."/>
            <person name="Sproeer C."/>
            <person name="Bunk B."/>
            <person name="Overmann J."/>
            <person name="Sorensen S.J."/>
            <person name="Idczak E."/>
            <person name="Smalla K."/>
        </authorList>
    </citation>
    <scope>NUCLEOTIDE SEQUENCE</scope>
    <source>
        <strain evidence="2">Rho-11.1</strain>
        <strain evidence="8">rho-14.1</strain>
        <strain evidence="3">Rho-14.1</strain>
    </source>
</reference>
<dbReference type="Proteomes" id="UP000187891">
    <property type="component" value="Unassembled WGS sequence"/>
</dbReference>
<reference evidence="4 7" key="3">
    <citation type="journal article" date="2018" name="Syst. Appl. Microbiol.">
        <title>Agrobacterium rosae sp. nov., isolated from galls on different agricultural crops.</title>
        <authorList>
            <person name="Kuzmanovic N."/>
            <person name="Pulawska J."/>
            <person name="Smalla K."/>
            <person name="Nesme X."/>
        </authorList>
    </citation>
    <scope>NUCLEOTIDE SEQUENCE [LARGE SCALE GENOMIC DNA]</scope>
    <source>
        <strain evidence="4 7">NCPPB 1650</strain>
    </source>
</reference>
<reference evidence="5" key="1">
    <citation type="submission" date="2016-10" db="EMBL/GenBank/DDBJ databases">
        <authorList>
            <person name="de Groot N.N."/>
        </authorList>
    </citation>
    <scope>NUCLEOTIDE SEQUENCE [LARGE SCALE GENOMIC DNA]</scope>
    <source>
        <strain evidence="5">DSM25559</strain>
    </source>
</reference>
<evidence type="ECO:0000256" key="1">
    <source>
        <dbReference type="SAM" id="Coils"/>
    </source>
</evidence>
<dbReference type="RefSeq" id="WP_077105069.1">
    <property type="nucleotide sequence ID" value="NZ_CP133552.1"/>
</dbReference>
<name>A0A1R3TBH2_9HYPH</name>